<protein>
    <submittedName>
        <fullName evidence="2">Uncharacterized protein</fullName>
    </submittedName>
</protein>
<keyword evidence="3" id="KW-1185">Reference proteome</keyword>
<sequence>MDTTRESNRGKRKRDTTPAVPTPPTTQHPTGAQTQTTNYNSGRIIMTCVKKAYLFDPPNTNKNKKFKGKDWETELQLSKIFCRPMRTYTNDPPFYPWLPPAPIIPSVNFDLGFNKGLH</sequence>
<feature type="region of interest" description="Disordered" evidence="1">
    <location>
        <begin position="1"/>
        <end position="39"/>
    </location>
</feature>
<evidence type="ECO:0000313" key="2">
    <source>
        <dbReference type="EMBL" id="AXQ66464.1"/>
    </source>
</evidence>
<dbReference type="Proteomes" id="UP000289483">
    <property type="component" value="Segment"/>
</dbReference>
<dbReference type="KEGG" id="vg:80527534"/>
<reference evidence="2 3" key="1">
    <citation type="submission" date="2018-07" db="EMBL/GenBank/DDBJ databases">
        <title>Uncovering a Universe of Circular DNA Viruses in Animal Metagenomes.</title>
        <authorList>
            <person name="Tisza M."/>
            <person name="Buck C."/>
            <person name="Pastrana D."/>
            <person name="Welch N."/>
            <person name="Peretti A."/>
        </authorList>
    </citation>
    <scope>NUCLEOTIDE SEQUENCE [LARGE SCALE GENOMIC DNA]</scope>
    <source>
        <strain evidence="2">Ctbg056</strain>
    </source>
</reference>
<dbReference type="RefSeq" id="YP_010790224.1">
    <property type="nucleotide sequence ID" value="NC_075369.1"/>
</dbReference>
<dbReference type="GeneID" id="80527534"/>
<accession>A0A385E3V4</accession>
<name>A0A385E3V4_9VIRU</name>
<evidence type="ECO:0000256" key="1">
    <source>
        <dbReference type="SAM" id="MobiDB-lite"/>
    </source>
</evidence>
<proteinExistence type="predicted"/>
<feature type="compositionally biased region" description="Low complexity" evidence="1">
    <location>
        <begin position="27"/>
        <end position="37"/>
    </location>
</feature>
<evidence type="ECO:0000313" key="3">
    <source>
        <dbReference type="Proteomes" id="UP000289483"/>
    </source>
</evidence>
<organism evidence="2 3">
    <name type="scientific">Anelloviridae sp</name>
    <dbReference type="NCBI Taxonomy" id="2055263"/>
    <lineage>
        <taxon>Viruses</taxon>
        <taxon>Monodnaviria</taxon>
        <taxon>Shotokuvirae</taxon>
        <taxon>Commensaviricota</taxon>
        <taxon>Cardeaviricetes</taxon>
        <taxon>Sanitavirales</taxon>
        <taxon>Anelloviridae</taxon>
    </lineage>
</organism>
<dbReference type="EMBL" id="MH649209">
    <property type="protein sequence ID" value="AXQ66464.1"/>
    <property type="molecule type" value="Genomic_DNA"/>
</dbReference>